<proteinExistence type="predicted"/>
<protein>
    <submittedName>
        <fullName evidence="2">Competence protein CoiA-like family protein</fullName>
    </submittedName>
</protein>
<dbReference type="RefSeq" id="WP_076503110.1">
    <property type="nucleotide sequence ID" value="NZ_FTOP01000028.1"/>
</dbReference>
<feature type="domain" description="Competence protein CoiA-like N-terminal" evidence="1">
    <location>
        <begin position="27"/>
        <end position="58"/>
    </location>
</feature>
<evidence type="ECO:0000313" key="2">
    <source>
        <dbReference type="EMBL" id="SIT17477.1"/>
    </source>
</evidence>
<organism evidence="2 3">
    <name type="scientific">Belliella pelovolcani</name>
    <dbReference type="NCBI Taxonomy" id="529505"/>
    <lineage>
        <taxon>Bacteria</taxon>
        <taxon>Pseudomonadati</taxon>
        <taxon>Bacteroidota</taxon>
        <taxon>Cytophagia</taxon>
        <taxon>Cytophagales</taxon>
        <taxon>Cyclobacteriaceae</taxon>
        <taxon>Belliella</taxon>
    </lineage>
</organism>
<dbReference type="STRING" id="529505.SAMN05421761_1281"/>
<reference evidence="3" key="1">
    <citation type="submission" date="2017-01" db="EMBL/GenBank/DDBJ databases">
        <authorList>
            <person name="Varghese N."/>
            <person name="Submissions S."/>
        </authorList>
    </citation>
    <scope>NUCLEOTIDE SEQUENCE [LARGE SCALE GENOMIC DNA]</scope>
    <source>
        <strain evidence="3">DSM 46698</strain>
    </source>
</reference>
<gene>
    <name evidence="2" type="ORF">SAMN05421761_1281</name>
</gene>
<name>A0A1N7Q4E5_9BACT</name>
<dbReference type="EMBL" id="FTOP01000028">
    <property type="protein sequence ID" value="SIT17477.1"/>
    <property type="molecule type" value="Genomic_DNA"/>
</dbReference>
<dbReference type="InterPro" id="IPR057253">
    <property type="entry name" value="CoiA-like_N"/>
</dbReference>
<dbReference type="Proteomes" id="UP000186026">
    <property type="component" value="Unassembled WGS sequence"/>
</dbReference>
<evidence type="ECO:0000259" key="1">
    <source>
        <dbReference type="Pfam" id="PF25164"/>
    </source>
</evidence>
<dbReference type="OrthoDB" id="1490774at2"/>
<sequence length="288" mass="33946">MHKLEFGLKNNELVTIDDVEGGLACDCICPNCNKQLIARKGELKEHHFAHYKSDDCNYGTETAIHLLAKEVIAKASHFTTPQLLLNDKYYEIFDEISIPIDQVWVEKHQKHFIPDIIIESGGKKLYIEIIVTNNVSWQKMQLIRDRNLPFIAFNALRIKNYLRRNFKDLGNDENFIKELVEGTRHKYWLHNPKREKIREILSENYAEVKPIKSFGNYNFEYVADCLLEKNEWKSKKLQGQFYAKPEKDCEKCRFFLGQNRIDSRENVHCIAYMQFELNALVKKLSKNI</sequence>
<evidence type="ECO:0000313" key="3">
    <source>
        <dbReference type="Proteomes" id="UP000186026"/>
    </source>
</evidence>
<dbReference type="AlphaFoldDB" id="A0A1N7Q4E5"/>
<keyword evidence="3" id="KW-1185">Reference proteome</keyword>
<accession>A0A1N7Q4E5</accession>
<dbReference type="Pfam" id="PF25164">
    <property type="entry name" value="CoiA_N"/>
    <property type="match status" value="1"/>
</dbReference>